<feature type="chain" id="PRO_5028483758" evidence="1">
    <location>
        <begin position="29"/>
        <end position="109"/>
    </location>
</feature>
<keyword evidence="1" id="KW-0732">Signal</keyword>
<feature type="signal peptide" evidence="1">
    <location>
        <begin position="1"/>
        <end position="28"/>
    </location>
</feature>
<gene>
    <name evidence="2" type="ORF">MENT_LOCUS36040</name>
</gene>
<dbReference type="Proteomes" id="UP000580250">
    <property type="component" value="Unassembled WGS sequence"/>
</dbReference>
<reference evidence="2 3" key="1">
    <citation type="submission" date="2020-08" db="EMBL/GenBank/DDBJ databases">
        <authorList>
            <person name="Koutsovoulos G."/>
            <person name="Danchin GJ E."/>
        </authorList>
    </citation>
    <scope>NUCLEOTIDE SEQUENCE [LARGE SCALE GENOMIC DNA]</scope>
</reference>
<accession>A0A6V7W9D6</accession>
<evidence type="ECO:0000256" key="1">
    <source>
        <dbReference type="SAM" id="SignalP"/>
    </source>
</evidence>
<proteinExistence type="predicted"/>
<dbReference type="AlphaFoldDB" id="A0A6V7W9D6"/>
<evidence type="ECO:0000313" key="3">
    <source>
        <dbReference type="Proteomes" id="UP000580250"/>
    </source>
</evidence>
<name>A0A6V7W9D6_MELEN</name>
<organism evidence="2 3">
    <name type="scientific">Meloidogyne enterolobii</name>
    <name type="common">Root-knot nematode worm</name>
    <name type="synonym">Meloidogyne mayaguensis</name>
    <dbReference type="NCBI Taxonomy" id="390850"/>
    <lineage>
        <taxon>Eukaryota</taxon>
        <taxon>Metazoa</taxon>
        <taxon>Ecdysozoa</taxon>
        <taxon>Nematoda</taxon>
        <taxon>Chromadorea</taxon>
        <taxon>Rhabditida</taxon>
        <taxon>Tylenchina</taxon>
        <taxon>Tylenchomorpha</taxon>
        <taxon>Tylenchoidea</taxon>
        <taxon>Meloidogynidae</taxon>
        <taxon>Meloidogyninae</taxon>
        <taxon>Meloidogyne</taxon>
    </lineage>
</organism>
<evidence type="ECO:0000313" key="2">
    <source>
        <dbReference type="EMBL" id="CAD2183724.1"/>
    </source>
</evidence>
<dbReference type="EMBL" id="CAJEWN010000478">
    <property type="protein sequence ID" value="CAD2183724.1"/>
    <property type="molecule type" value="Genomic_DNA"/>
</dbReference>
<protein>
    <submittedName>
        <fullName evidence="2">Uncharacterized protein</fullName>
    </submittedName>
</protein>
<sequence length="109" mass="12878">MLQSLLIILLSLQSIIFSVLLLLPTSFCQIINDGHNNYQNMHNSQIQRNDFNKWQSERHPSLLNVLNNINQQTLEQFHQKQQNSPQQNSWQFPIFNKNSKIIINNNHII</sequence>
<comment type="caution">
    <text evidence="2">The sequence shown here is derived from an EMBL/GenBank/DDBJ whole genome shotgun (WGS) entry which is preliminary data.</text>
</comment>